<dbReference type="InterPro" id="IPR006145">
    <property type="entry name" value="PsdUridine_synth_RsuA/RluA"/>
</dbReference>
<accession>A0A5A8F177</accession>
<feature type="domain" description="RNA-binding S4" evidence="4">
    <location>
        <begin position="1"/>
        <end position="68"/>
    </location>
</feature>
<dbReference type="Gene3D" id="3.30.2350.10">
    <property type="entry name" value="Pseudouridine synthase"/>
    <property type="match status" value="1"/>
</dbReference>
<evidence type="ECO:0000256" key="3">
    <source>
        <dbReference type="PROSITE-ProRule" id="PRU00182"/>
    </source>
</evidence>
<dbReference type="InterPro" id="IPR036986">
    <property type="entry name" value="S4_RNA-bd_sf"/>
</dbReference>
<protein>
    <recommendedName>
        <fullName evidence="4">RNA-binding S4 domain-containing protein</fullName>
    </recommendedName>
</protein>
<name>A0A5A8F177_9BACT</name>
<sequence>MKISEYLVDKYKISKRLAKKYIKEGLVFVDQKIIKKDFEISNNSKIVLNVNQKTFDYNINDFLIKKYDDILFLYKPPFMHTERLRIEDDLTISDIVNKEFPEYTLISRLDFETDGVIGAIKKDYIIEIMQKKYYAVVEGNFQKEVKLSKKIDYKKRKKVKVLEEDDKNETIIRPLNFNNGFSLVEITLEKAKRHQIRAYLSYLGHPILGDKLYGGIPYNRMMLSCIYTKINEFEAYSLNKNNFLKIFNQLI</sequence>
<dbReference type="PANTHER" id="PTHR21600:SF44">
    <property type="entry name" value="RIBOSOMAL LARGE SUBUNIT PSEUDOURIDINE SYNTHASE D"/>
    <property type="match status" value="1"/>
</dbReference>
<dbReference type="OrthoDB" id="128480at2"/>
<dbReference type="CDD" id="cd02869">
    <property type="entry name" value="PseudoU_synth_RluA_like"/>
    <property type="match status" value="1"/>
</dbReference>
<dbReference type="InterPro" id="IPR020103">
    <property type="entry name" value="PsdUridine_synth_cat_dom_sf"/>
</dbReference>
<reference evidence="5 6" key="1">
    <citation type="submission" date="2019-06" db="EMBL/GenBank/DDBJ databases">
        <title>Genomic insights into carbon and energy metabolism of Deferribacter autotrophicus revealed new metabolic traits in the phylum Deferribacteres.</title>
        <authorList>
            <person name="Slobodkin A.I."/>
            <person name="Slobodkina G.B."/>
            <person name="Allioux M."/>
            <person name="Alain K."/>
            <person name="Jebbar M."/>
            <person name="Shadrin V."/>
            <person name="Kublanov I.V."/>
            <person name="Toshchakov S.V."/>
            <person name="Bonch-Osmolovskaya E.A."/>
        </authorList>
    </citation>
    <scope>NUCLEOTIDE SEQUENCE [LARGE SCALE GENOMIC DNA]</scope>
    <source>
        <strain evidence="5 6">SL50</strain>
    </source>
</reference>
<dbReference type="GO" id="GO:0003723">
    <property type="term" value="F:RNA binding"/>
    <property type="evidence" value="ECO:0007669"/>
    <property type="project" value="UniProtKB-KW"/>
</dbReference>
<proteinExistence type="inferred from homology"/>
<keyword evidence="3" id="KW-0694">RNA-binding</keyword>
<dbReference type="SUPFAM" id="SSF55174">
    <property type="entry name" value="Alpha-L RNA-binding motif"/>
    <property type="match status" value="1"/>
</dbReference>
<comment type="similarity">
    <text evidence="1">Belongs to the pseudouridine synthase RluA family.</text>
</comment>
<dbReference type="InterPro" id="IPR002942">
    <property type="entry name" value="S4_RNA-bd"/>
</dbReference>
<comment type="caution">
    <text evidence="5">The sequence shown here is derived from an EMBL/GenBank/DDBJ whole genome shotgun (WGS) entry which is preliminary data.</text>
</comment>
<dbReference type="Gene3D" id="3.10.290.10">
    <property type="entry name" value="RNA-binding S4 domain"/>
    <property type="match status" value="1"/>
</dbReference>
<evidence type="ECO:0000256" key="1">
    <source>
        <dbReference type="ARBA" id="ARBA00010876"/>
    </source>
</evidence>
<dbReference type="Proteomes" id="UP000322876">
    <property type="component" value="Unassembled WGS sequence"/>
</dbReference>
<gene>
    <name evidence="5" type="ORF">FHQ18_10700</name>
</gene>
<dbReference type="PANTHER" id="PTHR21600">
    <property type="entry name" value="MITOCHONDRIAL RNA PSEUDOURIDINE SYNTHASE"/>
    <property type="match status" value="1"/>
</dbReference>
<dbReference type="SMART" id="SM00363">
    <property type="entry name" value="S4"/>
    <property type="match status" value="1"/>
</dbReference>
<dbReference type="AlphaFoldDB" id="A0A5A8F177"/>
<organism evidence="5 6">
    <name type="scientific">Deferribacter autotrophicus</name>
    <dbReference type="NCBI Taxonomy" id="500465"/>
    <lineage>
        <taxon>Bacteria</taxon>
        <taxon>Pseudomonadati</taxon>
        <taxon>Deferribacterota</taxon>
        <taxon>Deferribacteres</taxon>
        <taxon>Deferribacterales</taxon>
        <taxon>Deferribacteraceae</taxon>
        <taxon>Deferribacter</taxon>
    </lineage>
</organism>
<dbReference type="Pfam" id="PF00849">
    <property type="entry name" value="PseudoU_synth_2"/>
    <property type="match status" value="1"/>
</dbReference>
<evidence type="ECO:0000259" key="4">
    <source>
        <dbReference type="SMART" id="SM00363"/>
    </source>
</evidence>
<keyword evidence="6" id="KW-1185">Reference proteome</keyword>
<dbReference type="GO" id="GO:0000455">
    <property type="term" value="P:enzyme-directed rRNA pseudouridine synthesis"/>
    <property type="evidence" value="ECO:0007669"/>
    <property type="project" value="UniProtKB-ARBA"/>
</dbReference>
<dbReference type="RefSeq" id="WP_149267174.1">
    <property type="nucleotide sequence ID" value="NZ_VFJB01000009.1"/>
</dbReference>
<dbReference type="GO" id="GO:0120159">
    <property type="term" value="F:rRNA pseudouridine synthase activity"/>
    <property type="evidence" value="ECO:0007669"/>
    <property type="project" value="UniProtKB-ARBA"/>
</dbReference>
<dbReference type="SUPFAM" id="SSF55120">
    <property type="entry name" value="Pseudouridine synthase"/>
    <property type="match status" value="1"/>
</dbReference>
<evidence type="ECO:0000313" key="5">
    <source>
        <dbReference type="EMBL" id="KAA0257029.1"/>
    </source>
</evidence>
<keyword evidence="2" id="KW-0413">Isomerase</keyword>
<dbReference type="InterPro" id="IPR050188">
    <property type="entry name" value="RluA_PseudoU_synthase"/>
</dbReference>
<evidence type="ECO:0000313" key="6">
    <source>
        <dbReference type="Proteomes" id="UP000322876"/>
    </source>
</evidence>
<dbReference type="EMBL" id="VFJB01000009">
    <property type="protein sequence ID" value="KAA0257029.1"/>
    <property type="molecule type" value="Genomic_DNA"/>
</dbReference>
<evidence type="ECO:0000256" key="2">
    <source>
        <dbReference type="ARBA" id="ARBA00023235"/>
    </source>
</evidence>
<dbReference type="PROSITE" id="PS50889">
    <property type="entry name" value="S4"/>
    <property type="match status" value="1"/>
</dbReference>